<comment type="function">
    <text evidence="5">Methylation of the membrane-bound methyl-accepting chemotaxis proteins (MCP) to form gamma-glutamyl methyl ester residues in MCP.</text>
</comment>
<dbReference type="Gene3D" id="3.40.50.150">
    <property type="entry name" value="Vaccinia Virus protein VP39"/>
    <property type="match status" value="1"/>
</dbReference>
<dbReference type="PROSITE" id="PS50123">
    <property type="entry name" value="CHER"/>
    <property type="match status" value="1"/>
</dbReference>
<dbReference type="InterPro" id="IPR050903">
    <property type="entry name" value="Bact_Chemotaxis_MeTrfase"/>
</dbReference>
<dbReference type="InterPro" id="IPR000780">
    <property type="entry name" value="CheR_MeTrfase"/>
</dbReference>
<evidence type="ECO:0000256" key="7">
    <source>
        <dbReference type="SAM" id="MobiDB-lite"/>
    </source>
</evidence>
<dbReference type="GO" id="GO:0008983">
    <property type="term" value="F:protein-glutamate O-methyltransferase activity"/>
    <property type="evidence" value="ECO:0007669"/>
    <property type="project" value="UniProtKB-EC"/>
</dbReference>
<evidence type="ECO:0000256" key="1">
    <source>
        <dbReference type="ARBA" id="ARBA00001541"/>
    </source>
</evidence>
<evidence type="ECO:0000256" key="2">
    <source>
        <dbReference type="ARBA" id="ARBA00022603"/>
    </source>
</evidence>
<evidence type="ECO:0000256" key="3">
    <source>
        <dbReference type="ARBA" id="ARBA00022679"/>
    </source>
</evidence>
<reference evidence="9 10" key="1">
    <citation type="submission" date="2009-08" db="EMBL/GenBank/DDBJ databases">
        <title>The draft genome of Rhodobacter sp. SW2.</title>
        <authorList>
            <consortium name="US DOE Joint Genome Institute (JGI-PGF)"/>
            <person name="Lucas S."/>
            <person name="Copeland A."/>
            <person name="Lapidus A."/>
            <person name="Glavina del Rio T."/>
            <person name="Tice H."/>
            <person name="Bruce D."/>
            <person name="Goodwin L."/>
            <person name="Pitluck S."/>
            <person name="Larimer F."/>
            <person name="Land M.L."/>
            <person name="Hauser L."/>
            <person name="Emerson D."/>
        </authorList>
    </citation>
    <scope>NUCLEOTIDE SEQUENCE [LARGE SCALE GENOMIC DNA]</scope>
    <source>
        <strain evidence="9 10">SW2</strain>
    </source>
</reference>
<evidence type="ECO:0000259" key="8">
    <source>
        <dbReference type="PROSITE" id="PS50123"/>
    </source>
</evidence>
<dbReference type="InterPro" id="IPR026024">
    <property type="entry name" value="Chemotaxis_MeTrfase_CheR"/>
</dbReference>
<dbReference type="InterPro" id="IPR029063">
    <property type="entry name" value="SAM-dependent_MTases_sf"/>
</dbReference>
<dbReference type="GO" id="GO:0032259">
    <property type="term" value="P:methylation"/>
    <property type="evidence" value="ECO:0007669"/>
    <property type="project" value="UniProtKB-KW"/>
</dbReference>
<protein>
    <recommendedName>
        <fullName evidence="5">Chemotaxis protein methyltransferase</fullName>
        <ecNumber evidence="5">2.1.1.80</ecNumber>
    </recommendedName>
</protein>
<dbReference type="PANTHER" id="PTHR24422">
    <property type="entry name" value="CHEMOTAXIS PROTEIN METHYLTRANSFERASE"/>
    <property type="match status" value="1"/>
</dbReference>
<dbReference type="PIRSF" id="PIRSF000410">
    <property type="entry name" value="CheR"/>
    <property type="match status" value="1"/>
</dbReference>
<keyword evidence="10" id="KW-1185">Reference proteome</keyword>
<feature type="region of interest" description="Disordered" evidence="7">
    <location>
        <begin position="1"/>
        <end position="28"/>
    </location>
</feature>
<dbReference type="Pfam" id="PF01739">
    <property type="entry name" value="CheR"/>
    <property type="match status" value="1"/>
</dbReference>
<dbReference type="Gene3D" id="1.10.155.10">
    <property type="entry name" value="Chemotaxis receptor methyltransferase CheR, N-terminal domain"/>
    <property type="match status" value="1"/>
</dbReference>
<accession>C8S4H1</accession>
<keyword evidence="2 5" id="KW-0489">Methyltransferase</keyword>
<evidence type="ECO:0000256" key="6">
    <source>
        <dbReference type="PIRSR" id="PIRSR000410-1"/>
    </source>
</evidence>
<feature type="binding site" evidence="6">
    <location>
        <position position="173"/>
    </location>
    <ligand>
        <name>S-adenosyl-L-methionine</name>
        <dbReference type="ChEBI" id="CHEBI:59789"/>
    </ligand>
</feature>
<feature type="binding site" evidence="6">
    <location>
        <position position="102"/>
    </location>
    <ligand>
        <name>S-adenosyl-L-methionine</name>
        <dbReference type="ChEBI" id="CHEBI:59789"/>
    </ligand>
</feature>
<dbReference type="SMART" id="SM00138">
    <property type="entry name" value="MeTrc"/>
    <property type="match status" value="1"/>
</dbReference>
<evidence type="ECO:0000256" key="5">
    <source>
        <dbReference type="PIRNR" id="PIRNR000410"/>
    </source>
</evidence>
<gene>
    <name evidence="9" type="ORF">Rsw2DRAFT_2949</name>
</gene>
<comment type="catalytic activity">
    <reaction evidence="1 5">
        <text>L-glutamyl-[protein] + S-adenosyl-L-methionine = [protein]-L-glutamate 5-O-methyl ester + S-adenosyl-L-homocysteine</text>
        <dbReference type="Rhea" id="RHEA:24452"/>
        <dbReference type="Rhea" id="RHEA-COMP:10208"/>
        <dbReference type="Rhea" id="RHEA-COMP:10311"/>
        <dbReference type="ChEBI" id="CHEBI:29973"/>
        <dbReference type="ChEBI" id="CHEBI:57856"/>
        <dbReference type="ChEBI" id="CHEBI:59789"/>
        <dbReference type="ChEBI" id="CHEBI:82795"/>
        <dbReference type="EC" id="2.1.1.80"/>
    </reaction>
</comment>
<evidence type="ECO:0000313" key="10">
    <source>
        <dbReference type="Proteomes" id="UP000010121"/>
    </source>
</evidence>
<sequence>MSSQPAPFHFTGPAAVDGKLRETGPGGARQRAQFDRLAHLIKAEIGVRLPANKQTMVEGRLRKRRMALGFASMQAYFDHLFENGGLNNEMAVIVDAVTTNKTDFFREPQHFHLMVDRLVPQTLRNRPAHSRHHMLKAWSAAASTGAEVFTIAMLLEDMRGRNASLNYGILGTDVNNQVLATAALGIYPAEQLDPVPPELRARFTMQGSGAQSGQVRIVPELRQRTHFARLNLMDHSYPVDHDIDLIFLRNVLIYFDPADQARVIDRLTAHLVAGGHLLVGHSESMVVRHDALIQIAPAAFQKR</sequence>
<dbReference type="InterPro" id="IPR036804">
    <property type="entry name" value="CheR_N_sf"/>
</dbReference>
<comment type="caution">
    <text evidence="9">The sequence shown here is derived from an EMBL/GenBank/DDBJ whole genome shotgun (WGS) entry which is preliminary data.</text>
</comment>
<name>C8S4H1_9RHOB</name>
<dbReference type="InterPro" id="IPR022641">
    <property type="entry name" value="CheR_N"/>
</dbReference>
<feature type="binding site" evidence="6">
    <location>
        <position position="100"/>
    </location>
    <ligand>
        <name>S-adenosyl-L-methionine</name>
        <dbReference type="ChEBI" id="CHEBI:59789"/>
    </ligand>
</feature>
<dbReference type="eggNOG" id="COG1352">
    <property type="taxonomic scope" value="Bacteria"/>
</dbReference>
<dbReference type="RefSeq" id="WP_008032328.1">
    <property type="nucleotide sequence ID" value="NZ_ACYY01000025.1"/>
</dbReference>
<keyword evidence="4 5" id="KW-0949">S-adenosyl-L-methionine</keyword>
<dbReference type="AlphaFoldDB" id="C8S4H1"/>
<proteinExistence type="predicted"/>
<dbReference type="InterPro" id="IPR022642">
    <property type="entry name" value="CheR_C"/>
</dbReference>
<evidence type="ECO:0000256" key="4">
    <source>
        <dbReference type="ARBA" id="ARBA00022691"/>
    </source>
</evidence>
<feature type="binding site" evidence="6">
    <location>
        <begin position="249"/>
        <end position="250"/>
    </location>
    <ligand>
        <name>S-adenosyl-L-methionine</name>
        <dbReference type="ChEBI" id="CHEBI:59789"/>
    </ligand>
</feature>
<dbReference type="SUPFAM" id="SSF53335">
    <property type="entry name" value="S-adenosyl-L-methionine-dependent methyltransferases"/>
    <property type="match status" value="1"/>
</dbReference>
<evidence type="ECO:0000313" key="9">
    <source>
        <dbReference type="EMBL" id="EEW24138.1"/>
    </source>
</evidence>
<dbReference type="Pfam" id="PF03705">
    <property type="entry name" value="CheR_N"/>
    <property type="match status" value="1"/>
</dbReference>
<dbReference type="Proteomes" id="UP000010121">
    <property type="component" value="Unassembled WGS sequence"/>
</dbReference>
<organism evidence="9 10">
    <name type="scientific">Rhodobacter ferrooxidans</name>
    <dbReference type="NCBI Taxonomy" id="371731"/>
    <lineage>
        <taxon>Bacteria</taxon>
        <taxon>Pseudomonadati</taxon>
        <taxon>Pseudomonadota</taxon>
        <taxon>Alphaproteobacteria</taxon>
        <taxon>Rhodobacterales</taxon>
        <taxon>Rhodobacter group</taxon>
        <taxon>Rhodobacter</taxon>
    </lineage>
</organism>
<feature type="domain" description="CheR-type methyltransferase" evidence="8">
    <location>
        <begin position="32"/>
        <end position="303"/>
    </location>
</feature>
<dbReference type="SUPFAM" id="SSF47757">
    <property type="entry name" value="Chemotaxis receptor methyltransferase CheR, N-terminal domain"/>
    <property type="match status" value="1"/>
</dbReference>
<keyword evidence="3 5" id="KW-0808">Transferase</keyword>
<dbReference type="EMBL" id="ACYY01000025">
    <property type="protein sequence ID" value="EEW24138.1"/>
    <property type="molecule type" value="Genomic_DNA"/>
</dbReference>
<dbReference type="OrthoDB" id="9816309at2"/>
<dbReference type="PANTHER" id="PTHR24422:SF26">
    <property type="entry name" value="CHEMOTAXIS PROTEIN METHYLTRANSFERASE"/>
    <property type="match status" value="1"/>
</dbReference>
<dbReference type="STRING" id="371731.Rsw2DRAFT_2949"/>
<feature type="binding site" evidence="6">
    <location>
        <position position="106"/>
    </location>
    <ligand>
        <name>S-adenosyl-L-methionine</name>
        <dbReference type="ChEBI" id="CHEBI:59789"/>
    </ligand>
</feature>
<dbReference type="EC" id="2.1.1.80" evidence="5"/>
<feature type="binding site" evidence="6">
    <location>
        <begin position="231"/>
        <end position="232"/>
    </location>
    <ligand>
        <name>S-adenosyl-L-methionine</name>
        <dbReference type="ChEBI" id="CHEBI:59789"/>
    </ligand>
</feature>
<feature type="binding site" evidence="6">
    <location>
        <position position="147"/>
    </location>
    <ligand>
        <name>S-adenosyl-L-methionine</name>
        <dbReference type="ChEBI" id="CHEBI:59789"/>
    </ligand>
</feature>
<dbReference type="PRINTS" id="PR00996">
    <property type="entry name" value="CHERMTFRASE"/>
</dbReference>